<dbReference type="PANTHER" id="PTHR45339:SF1">
    <property type="entry name" value="HYBRID SIGNAL TRANSDUCTION HISTIDINE KINASE J"/>
    <property type="match status" value="1"/>
</dbReference>
<evidence type="ECO:0000259" key="26">
    <source>
        <dbReference type="PROSITE" id="PS50894"/>
    </source>
</evidence>
<keyword evidence="13 21" id="KW-1133">Transmembrane helix</keyword>
<dbReference type="Proteomes" id="UP000198656">
    <property type="component" value="Unassembled WGS sequence"/>
</dbReference>
<comment type="function">
    <text evidence="16">May play the central regulatory role in sporulation. It may be an element of the effector pathway responsible for the activation of sporulation genes in response to nutritional stress. Spo0A may act in concert with spo0H (a sigma factor) to control the expression of some genes that are critical to the sporulation process.</text>
</comment>
<evidence type="ECO:0000256" key="18">
    <source>
        <dbReference type="PROSITE-ProRule" id="PRU00110"/>
    </source>
</evidence>
<name>A0A1G7W4Q6_9FIRM</name>
<dbReference type="SUPFAM" id="SSF55874">
    <property type="entry name" value="ATPase domain of HSP90 chaperone/DNA topoisomerase II/histidine kinase"/>
    <property type="match status" value="1"/>
</dbReference>
<dbReference type="GO" id="GO:0000155">
    <property type="term" value="F:phosphorelay sensor kinase activity"/>
    <property type="evidence" value="ECO:0007669"/>
    <property type="project" value="InterPro"/>
</dbReference>
<dbReference type="CDD" id="cd16922">
    <property type="entry name" value="HATPase_EvgS-ArcB-TorS-like"/>
    <property type="match status" value="1"/>
</dbReference>
<feature type="transmembrane region" description="Helical" evidence="21">
    <location>
        <begin position="16"/>
        <end position="35"/>
    </location>
</feature>
<evidence type="ECO:0000313" key="28">
    <source>
        <dbReference type="Proteomes" id="UP000198656"/>
    </source>
</evidence>
<comment type="catalytic activity">
    <reaction evidence="1">
        <text>ATP + protein L-histidine = ADP + protein N-phospho-L-histidine.</text>
        <dbReference type="EC" id="2.7.13.3"/>
    </reaction>
</comment>
<dbReference type="InterPro" id="IPR004358">
    <property type="entry name" value="Sig_transdc_His_kin-like_C"/>
</dbReference>
<sequence>MKRNFVNKSFKHKLRATYTMLMFIVLVLICTFLYYQVDNIIKPLISHIGLQVVDGEARYLGERFNNQANMLEQLASTETFKKGQYPSVKKEIDKQMNRNDLWSAMKYRWVTGEEYAHNPGNLKDADFAKQLLAGDKLTLISKPVFDENDAEYVTYIGTKVIDDVGNLKGSIIINIPIEKLMGSFVEEKMSKFTEMWILDSNGKAIINPNLEKPSPSIENFKDLVTLHSSGELKITQEDRVNYLIYAKIPNSEGLYLAIGIEHSESLEAMRFLLFLIIVGAVVACLFIFIAANKMTTVMTKPLTRMVEIIQHSDGTNLIEIPLDLKASKDEIGILANTIDEMASNIRNNVQALNNEIKERQRAEAELIRLNVELECRVKDRTLALTEVTNNLAISEDRFRIAMEASHIGLYDSNCNNNVLVVNGIFLNLINAPGYQQGLIKESDWVQFQGQLEDYVYDKDLSNFTPFREENLPMIGEDFYTEVRLKADPNSWFSFIGQVIERDELGNVQRFIGVLQNITERKRIEVELKAAMEEAEEASQAKSQFLANMSHEIRTPMNAIMGLTHLLRQSDLKDTQKSYVLKTEEASKALLRIINDILDFSKIEAGKLEIEMIQFNLDKVLENISNLYTISATNKGIDINLDRGEAVPDELIGDPFRLEQILSNLITNAIKFTDQGEVNVSVRVFEETEDKVKLHFRVTDTGIGIKEEHIGRLFTAFTQADGSTTRKYGGTGLGLTISKQLVELMDGEIWVESVYGEGASFEVLLQFKKDSALIKPNFADYPDLRGKKVLVVDHNKTSLVILERMLCSFSLEVTALNNPFEAIELMHQIDFDLLVLDYNLPDLSGIEMYKRLVANTEITLPKTIFVSAAGRESYYTQANQLGIKYFLVKPINQSLMFDAVMNALKGREWSQANRIHNEEVQSKYRGELTGKRLLLVEDNEINQLVAKDILEQAGIHVSIADNGQEALKYVHGNRYDAVLMDVQMPIMDGYRATEILRESYSSEELPIIAMTANALRGDREKSIEAGMNDYISKPIDPILLFETLEKWLVGKNTKSLGTHAPQRMEILDYERTLSRLGNKQEFYSGLLKKYSDSYSYLAEDLTAMRMNHQHEDAKRLIHSLKSVSGNIGAIKLSTFIIQLEEDYESYKEQDLAQKLDELSRLNLELIETINGIISVKDPKKNLLSSHFDLDDALSKLAEALEKARAKEIKDIMSELGSNSQELPFSTQINEIKKLVNRYRYKEAKVMVQELLNLIKEQSHE</sequence>
<keyword evidence="7 19" id="KW-0597">Phosphoprotein</keyword>
<evidence type="ECO:0000256" key="17">
    <source>
        <dbReference type="ARBA" id="ARBA00074306"/>
    </source>
</evidence>
<dbReference type="EMBL" id="FNCP01000005">
    <property type="protein sequence ID" value="SDG66957.1"/>
    <property type="molecule type" value="Genomic_DNA"/>
</dbReference>
<evidence type="ECO:0000313" key="27">
    <source>
        <dbReference type="EMBL" id="SDG66957.1"/>
    </source>
</evidence>
<evidence type="ECO:0000259" key="22">
    <source>
        <dbReference type="PROSITE" id="PS50109"/>
    </source>
</evidence>
<dbReference type="GO" id="GO:0005524">
    <property type="term" value="F:ATP binding"/>
    <property type="evidence" value="ECO:0007669"/>
    <property type="project" value="UniProtKB-KW"/>
</dbReference>
<dbReference type="FunFam" id="3.30.565.10:FF:000010">
    <property type="entry name" value="Sensor histidine kinase RcsC"/>
    <property type="match status" value="1"/>
</dbReference>
<keyword evidence="28" id="KW-1185">Reference proteome</keyword>
<dbReference type="Gene3D" id="1.10.287.130">
    <property type="match status" value="1"/>
</dbReference>
<dbReference type="Gene3D" id="3.40.50.2300">
    <property type="match status" value="2"/>
</dbReference>
<dbReference type="InterPro" id="IPR033479">
    <property type="entry name" value="dCache_1"/>
</dbReference>
<dbReference type="SMART" id="SM00448">
    <property type="entry name" value="REC"/>
    <property type="match status" value="2"/>
</dbReference>
<keyword evidence="8" id="KW-0808">Transferase</keyword>
<evidence type="ECO:0000256" key="5">
    <source>
        <dbReference type="ARBA" id="ARBA00018672"/>
    </source>
</evidence>
<dbReference type="GO" id="GO:0005886">
    <property type="term" value="C:plasma membrane"/>
    <property type="evidence" value="ECO:0007669"/>
    <property type="project" value="UniProtKB-SubCell"/>
</dbReference>
<dbReference type="OrthoDB" id="9809348at2"/>
<proteinExistence type="inferred from homology"/>
<evidence type="ECO:0000256" key="19">
    <source>
        <dbReference type="PROSITE-ProRule" id="PRU00169"/>
    </source>
</evidence>
<dbReference type="SMART" id="SM00388">
    <property type="entry name" value="HisKA"/>
    <property type="match status" value="1"/>
</dbReference>
<evidence type="ECO:0000256" key="11">
    <source>
        <dbReference type="ARBA" id="ARBA00022777"/>
    </source>
</evidence>
<dbReference type="InterPro" id="IPR001789">
    <property type="entry name" value="Sig_transdc_resp-reg_receiver"/>
</dbReference>
<dbReference type="Pfam" id="PF00072">
    <property type="entry name" value="Response_reg"/>
    <property type="match status" value="2"/>
</dbReference>
<dbReference type="RefSeq" id="WP_092331126.1">
    <property type="nucleotide sequence ID" value="NZ_FNCP01000005.1"/>
</dbReference>
<dbReference type="CDD" id="cd17546">
    <property type="entry name" value="REC_hyHK_CKI1_RcsC-like"/>
    <property type="match status" value="1"/>
</dbReference>
<dbReference type="FunFam" id="1.10.287.130:FF:000003">
    <property type="entry name" value="Histidine kinase"/>
    <property type="match status" value="1"/>
</dbReference>
<keyword evidence="10" id="KW-0547">Nucleotide-binding</keyword>
<evidence type="ECO:0000259" key="23">
    <source>
        <dbReference type="PROSITE" id="PS50110"/>
    </source>
</evidence>
<evidence type="ECO:0000256" key="15">
    <source>
        <dbReference type="ARBA" id="ARBA00023136"/>
    </source>
</evidence>
<dbReference type="PRINTS" id="PR00344">
    <property type="entry name" value="BCTRLSENSOR"/>
</dbReference>
<dbReference type="InterPro" id="IPR011006">
    <property type="entry name" value="CheY-like_superfamily"/>
</dbReference>
<dbReference type="InterPro" id="IPR036641">
    <property type="entry name" value="HPT_dom_sf"/>
</dbReference>
<dbReference type="STRING" id="1121419.SAMN05443529_10528"/>
<dbReference type="SUPFAM" id="SSF47226">
    <property type="entry name" value="Histidine-containing phosphotransfer domain, HPT domain"/>
    <property type="match status" value="1"/>
</dbReference>
<evidence type="ECO:0000256" key="16">
    <source>
        <dbReference type="ARBA" id="ARBA00024867"/>
    </source>
</evidence>
<feature type="transmembrane region" description="Helical" evidence="21">
    <location>
        <begin position="271"/>
        <end position="291"/>
    </location>
</feature>
<dbReference type="InterPro" id="IPR036097">
    <property type="entry name" value="HisK_dim/P_sf"/>
</dbReference>
<dbReference type="Pfam" id="PF02518">
    <property type="entry name" value="HATPase_c"/>
    <property type="match status" value="1"/>
</dbReference>
<dbReference type="CDD" id="cd06225">
    <property type="entry name" value="HAMP"/>
    <property type="match status" value="1"/>
</dbReference>
<keyword evidence="12" id="KW-0067">ATP-binding</keyword>
<evidence type="ECO:0000256" key="7">
    <source>
        <dbReference type="ARBA" id="ARBA00022553"/>
    </source>
</evidence>
<evidence type="ECO:0000256" key="4">
    <source>
        <dbReference type="ARBA" id="ARBA00012438"/>
    </source>
</evidence>
<feature type="domain" description="HAMP" evidence="25">
    <location>
        <begin position="296"/>
        <end position="350"/>
    </location>
</feature>
<evidence type="ECO:0000256" key="6">
    <source>
        <dbReference type="ARBA" id="ARBA00022475"/>
    </source>
</evidence>
<reference evidence="28" key="1">
    <citation type="submission" date="2016-10" db="EMBL/GenBank/DDBJ databases">
        <authorList>
            <person name="Varghese N."/>
            <person name="Submissions S."/>
        </authorList>
    </citation>
    <scope>NUCLEOTIDE SEQUENCE [LARGE SCALE GENOMIC DNA]</scope>
    <source>
        <strain evidence="28">DSM 8344</strain>
    </source>
</reference>
<dbReference type="Pfam" id="PF02743">
    <property type="entry name" value="dCache_1"/>
    <property type="match status" value="1"/>
</dbReference>
<evidence type="ECO:0000256" key="13">
    <source>
        <dbReference type="ARBA" id="ARBA00022989"/>
    </source>
</evidence>
<evidence type="ECO:0000259" key="24">
    <source>
        <dbReference type="PROSITE" id="PS50113"/>
    </source>
</evidence>
<dbReference type="PROSITE" id="PS50894">
    <property type="entry name" value="HPT"/>
    <property type="match status" value="1"/>
</dbReference>
<dbReference type="PROSITE" id="PS50110">
    <property type="entry name" value="RESPONSE_REGULATORY"/>
    <property type="match status" value="2"/>
</dbReference>
<evidence type="ECO:0000256" key="12">
    <source>
        <dbReference type="ARBA" id="ARBA00022840"/>
    </source>
</evidence>
<dbReference type="InterPro" id="IPR036890">
    <property type="entry name" value="HATPase_C_sf"/>
</dbReference>
<dbReference type="PANTHER" id="PTHR45339">
    <property type="entry name" value="HYBRID SIGNAL TRANSDUCTION HISTIDINE KINASE J"/>
    <property type="match status" value="1"/>
</dbReference>
<comment type="similarity">
    <text evidence="3">In the N-terminal section; belongs to the phytochrome family.</text>
</comment>
<feature type="coiled-coil region" evidence="20">
    <location>
        <begin position="520"/>
        <end position="547"/>
    </location>
</feature>
<dbReference type="Pfam" id="PF00512">
    <property type="entry name" value="HisKA"/>
    <property type="match status" value="1"/>
</dbReference>
<dbReference type="Gene3D" id="1.20.120.160">
    <property type="entry name" value="HPT domain"/>
    <property type="match status" value="1"/>
</dbReference>
<dbReference type="PROSITE" id="PS50113">
    <property type="entry name" value="PAC"/>
    <property type="match status" value="1"/>
</dbReference>
<dbReference type="InterPro" id="IPR008207">
    <property type="entry name" value="Sig_transdc_His_kin_Hpt_dom"/>
</dbReference>
<dbReference type="SUPFAM" id="SSF47384">
    <property type="entry name" value="Homodimeric domain of signal transducing histidine kinase"/>
    <property type="match status" value="1"/>
</dbReference>
<feature type="modified residue" description="4-aspartylphosphate" evidence="19">
    <location>
        <position position="980"/>
    </location>
</feature>
<keyword evidence="9 21" id="KW-0812">Transmembrane</keyword>
<dbReference type="Gene3D" id="6.10.340.10">
    <property type="match status" value="1"/>
</dbReference>
<feature type="domain" description="Response regulatory" evidence="23">
    <location>
        <begin position="931"/>
        <end position="1047"/>
    </location>
</feature>
<evidence type="ECO:0000259" key="25">
    <source>
        <dbReference type="PROSITE" id="PS50885"/>
    </source>
</evidence>
<evidence type="ECO:0000256" key="1">
    <source>
        <dbReference type="ARBA" id="ARBA00000085"/>
    </source>
</evidence>
<keyword evidence="15 21" id="KW-0472">Membrane</keyword>
<dbReference type="AlphaFoldDB" id="A0A1G7W4Q6"/>
<dbReference type="PROSITE" id="PS50885">
    <property type="entry name" value="HAMP"/>
    <property type="match status" value="1"/>
</dbReference>
<evidence type="ECO:0000256" key="9">
    <source>
        <dbReference type="ARBA" id="ARBA00022692"/>
    </source>
</evidence>
<gene>
    <name evidence="27" type="ORF">SAMN05443529_10528</name>
</gene>
<evidence type="ECO:0000256" key="8">
    <source>
        <dbReference type="ARBA" id="ARBA00022679"/>
    </source>
</evidence>
<protein>
    <recommendedName>
        <fullName evidence="17">Circadian input-output histidine kinase CikA</fullName>
        <ecNumber evidence="4">2.7.13.3</ecNumber>
    </recommendedName>
    <alternativeName>
        <fullName evidence="5">Stage 0 sporulation protein A homolog</fullName>
    </alternativeName>
</protein>
<evidence type="ECO:0000256" key="3">
    <source>
        <dbReference type="ARBA" id="ARBA00006402"/>
    </source>
</evidence>
<evidence type="ECO:0000256" key="14">
    <source>
        <dbReference type="ARBA" id="ARBA00023012"/>
    </source>
</evidence>
<dbReference type="CDD" id="cd00082">
    <property type="entry name" value="HisKA"/>
    <property type="match status" value="1"/>
</dbReference>
<evidence type="ECO:0000256" key="2">
    <source>
        <dbReference type="ARBA" id="ARBA00004651"/>
    </source>
</evidence>
<keyword evidence="14" id="KW-0902">Two-component regulatory system</keyword>
<accession>A0A1G7W4Q6</accession>
<feature type="domain" description="PAC" evidence="24">
    <location>
        <begin position="478"/>
        <end position="529"/>
    </location>
</feature>
<feature type="coiled-coil region" evidence="20">
    <location>
        <begin position="335"/>
        <end position="372"/>
    </location>
</feature>
<dbReference type="Gene3D" id="3.30.565.10">
    <property type="entry name" value="Histidine kinase-like ATPase, C-terminal domain"/>
    <property type="match status" value="1"/>
</dbReference>
<dbReference type="SMART" id="SM00387">
    <property type="entry name" value="HATPase_c"/>
    <property type="match status" value="1"/>
</dbReference>
<dbReference type="InterPro" id="IPR003660">
    <property type="entry name" value="HAMP_dom"/>
</dbReference>
<feature type="modified residue" description="4-aspartylphosphate" evidence="19">
    <location>
        <position position="836"/>
    </location>
</feature>
<organism evidence="27 28">
    <name type="scientific">Desulfosporosinus hippei DSM 8344</name>
    <dbReference type="NCBI Taxonomy" id="1121419"/>
    <lineage>
        <taxon>Bacteria</taxon>
        <taxon>Bacillati</taxon>
        <taxon>Bacillota</taxon>
        <taxon>Clostridia</taxon>
        <taxon>Eubacteriales</taxon>
        <taxon>Desulfitobacteriaceae</taxon>
        <taxon>Desulfosporosinus</taxon>
    </lineage>
</organism>
<dbReference type="PROSITE" id="PS50109">
    <property type="entry name" value="HIS_KIN"/>
    <property type="match status" value="1"/>
</dbReference>
<keyword evidence="11 27" id="KW-0418">Kinase</keyword>
<dbReference type="InterPro" id="IPR005467">
    <property type="entry name" value="His_kinase_dom"/>
</dbReference>
<feature type="domain" description="Response regulatory" evidence="23">
    <location>
        <begin position="787"/>
        <end position="903"/>
    </location>
</feature>
<keyword evidence="20" id="KW-0175">Coiled coil</keyword>
<dbReference type="EC" id="2.7.13.3" evidence="4"/>
<feature type="domain" description="HPt" evidence="26">
    <location>
        <begin position="1078"/>
        <end position="1175"/>
    </location>
</feature>
<dbReference type="InterPro" id="IPR003661">
    <property type="entry name" value="HisK_dim/P_dom"/>
</dbReference>
<keyword evidence="6" id="KW-1003">Cell membrane</keyword>
<evidence type="ECO:0000256" key="20">
    <source>
        <dbReference type="SAM" id="Coils"/>
    </source>
</evidence>
<comment type="subcellular location">
    <subcellularLocation>
        <location evidence="2">Cell membrane</location>
        <topology evidence="2">Multi-pass membrane protein</topology>
    </subcellularLocation>
</comment>
<dbReference type="InterPro" id="IPR000700">
    <property type="entry name" value="PAS-assoc_C"/>
</dbReference>
<dbReference type="InterPro" id="IPR003594">
    <property type="entry name" value="HATPase_dom"/>
</dbReference>
<dbReference type="Gene3D" id="3.30.450.20">
    <property type="entry name" value="PAS domain"/>
    <property type="match status" value="1"/>
</dbReference>
<feature type="domain" description="Histidine kinase" evidence="22">
    <location>
        <begin position="547"/>
        <end position="768"/>
    </location>
</feature>
<feature type="modified residue" description="Phosphohistidine" evidence="18">
    <location>
        <position position="1117"/>
    </location>
</feature>
<dbReference type="SUPFAM" id="SSF52172">
    <property type="entry name" value="CheY-like"/>
    <property type="match status" value="2"/>
</dbReference>
<evidence type="ECO:0000256" key="21">
    <source>
        <dbReference type="SAM" id="Phobius"/>
    </source>
</evidence>
<evidence type="ECO:0000256" key="10">
    <source>
        <dbReference type="ARBA" id="ARBA00022741"/>
    </source>
</evidence>